<dbReference type="GO" id="GO:0030170">
    <property type="term" value="F:pyridoxal phosphate binding"/>
    <property type="evidence" value="ECO:0007669"/>
    <property type="project" value="UniProtKB-UniRule"/>
</dbReference>
<dbReference type="OrthoDB" id="10264196at2759"/>
<dbReference type="NCBIfam" id="TIGR00044">
    <property type="entry name" value="YggS family pyridoxal phosphate-dependent enzyme"/>
    <property type="match status" value="1"/>
</dbReference>
<dbReference type="Pfam" id="PF01168">
    <property type="entry name" value="Ala_racemase_N"/>
    <property type="match status" value="1"/>
</dbReference>
<evidence type="ECO:0000256" key="1">
    <source>
        <dbReference type="ARBA" id="ARBA00022898"/>
    </source>
</evidence>
<comment type="cofactor">
    <cofactor evidence="3">
        <name>pyridoxal 5'-phosphate</name>
        <dbReference type="ChEBI" id="CHEBI:597326"/>
    </cofactor>
</comment>
<dbReference type="STRING" id="7232.A0A484BJM0"/>
<proteinExistence type="inferred from homology"/>
<accession>A0A484BJM0</accession>
<dbReference type="OMA" id="PLEWHMI"/>
<reference evidence="6 7" key="1">
    <citation type="journal article" date="2019" name="J. Hered.">
        <title>An Improved Genome Assembly for Drosophila navojoa, the Basal Species in the mojavensis Cluster.</title>
        <authorList>
            <person name="Vanderlinde T."/>
            <person name="Dupim E.G."/>
            <person name="Nazario-Yepiz N.O."/>
            <person name="Carvalho A.B."/>
        </authorList>
    </citation>
    <scope>NUCLEOTIDE SEQUENCE [LARGE SCALE GENOMIC DNA]</scope>
    <source>
        <strain evidence="6">Navoj_Jal97</strain>
        <tissue evidence="6">Whole organism</tissue>
    </source>
</reference>
<feature type="modified residue" description="N6-(pyridoxal phosphate)lysine" evidence="2 3">
    <location>
        <position position="45"/>
    </location>
</feature>
<feature type="domain" description="Alanine racemase N-terminal" evidence="5">
    <location>
        <begin position="36"/>
        <end position="251"/>
    </location>
</feature>
<protein>
    <recommendedName>
        <fullName evidence="2">Pyridoxal phosphate homeostasis protein</fullName>
        <shortName evidence="2">PLP homeostasis protein</shortName>
    </recommendedName>
</protein>
<dbReference type="FunFam" id="3.20.20.10:FF:000007">
    <property type="entry name" value="Pyridoxal phosphate homeostasis protein"/>
    <property type="match status" value="1"/>
</dbReference>
<keyword evidence="1 2" id="KW-0663">Pyridoxal phosphate</keyword>
<dbReference type="HAMAP" id="MF_02087">
    <property type="entry name" value="PLP_homeostasis"/>
    <property type="match status" value="1"/>
</dbReference>
<evidence type="ECO:0000256" key="3">
    <source>
        <dbReference type="PIRSR" id="PIRSR004848-1"/>
    </source>
</evidence>
<dbReference type="InterPro" id="IPR001608">
    <property type="entry name" value="Ala_racemase_N"/>
</dbReference>
<dbReference type="PANTHER" id="PTHR10146">
    <property type="entry name" value="PROLINE SYNTHETASE CO-TRANSCRIBED BACTERIAL HOMOLOG PROTEIN"/>
    <property type="match status" value="1"/>
</dbReference>
<dbReference type="Gene3D" id="3.20.20.10">
    <property type="entry name" value="Alanine racemase"/>
    <property type="match status" value="1"/>
</dbReference>
<comment type="similarity">
    <text evidence="2 4">Belongs to the pyridoxal phosphate-binding protein YggS/PROSC family.</text>
</comment>
<dbReference type="KEGG" id="dnv:108659493"/>
<comment type="function">
    <text evidence="2">Pyridoxal 5'-phosphate (PLP)-binding protein, which may be involved in intracellular homeostatic regulation of pyridoxal 5'-phosphate (PLP), the active form of vitamin B6.</text>
</comment>
<evidence type="ECO:0000256" key="4">
    <source>
        <dbReference type="RuleBase" id="RU004514"/>
    </source>
</evidence>
<gene>
    <name evidence="6" type="ORF">AWZ03_005147</name>
</gene>
<keyword evidence="7" id="KW-1185">Reference proteome</keyword>
<evidence type="ECO:0000256" key="2">
    <source>
        <dbReference type="HAMAP-Rule" id="MF_03225"/>
    </source>
</evidence>
<dbReference type="Proteomes" id="UP000295192">
    <property type="component" value="Unassembled WGS sequence"/>
</dbReference>
<evidence type="ECO:0000259" key="5">
    <source>
        <dbReference type="Pfam" id="PF01168"/>
    </source>
</evidence>
<dbReference type="PIRSF" id="PIRSF004848">
    <property type="entry name" value="YBL036c_PLPDEIII"/>
    <property type="match status" value="1"/>
</dbReference>
<comment type="caution">
    <text evidence="6">The sequence shown here is derived from an EMBL/GenBank/DDBJ whole genome shotgun (WGS) entry which is preliminary data.</text>
</comment>
<dbReference type="PANTHER" id="PTHR10146:SF14">
    <property type="entry name" value="PYRIDOXAL PHOSPHATE HOMEOSTASIS PROTEIN"/>
    <property type="match status" value="1"/>
</dbReference>
<dbReference type="InterPro" id="IPR011078">
    <property type="entry name" value="PyrdxlP_homeostasis"/>
</dbReference>
<organism evidence="6 7">
    <name type="scientific">Drosophila navojoa</name>
    <name type="common">Fruit fly</name>
    <dbReference type="NCBI Taxonomy" id="7232"/>
    <lineage>
        <taxon>Eukaryota</taxon>
        <taxon>Metazoa</taxon>
        <taxon>Ecdysozoa</taxon>
        <taxon>Arthropoda</taxon>
        <taxon>Hexapoda</taxon>
        <taxon>Insecta</taxon>
        <taxon>Pterygota</taxon>
        <taxon>Neoptera</taxon>
        <taxon>Endopterygota</taxon>
        <taxon>Diptera</taxon>
        <taxon>Brachycera</taxon>
        <taxon>Muscomorpha</taxon>
        <taxon>Ephydroidea</taxon>
        <taxon>Drosophilidae</taxon>
        <taxon>Drosophila</taxon>
    </lineage>
</organism>
<dbReference type="InterPro" id="IPR029066">
    <property type="entry name" value="PLP-binding_barrel"/>
</dbReference>
<evidence type="ECO:0000313" key="7">
    <source>
        <dbReference type="Proteomes" id="UP000295192"/>
    </source>
</evidence>
<name>A0A484BJM0_DRONA</name>
<evidence type="ECO:0000313" key="6">
    <source>
        <dbReference type="EMBL" id="TDG48402.1"/>
    </source>
</evidence>
<dbReference type="SUPFAM" id="SSF51419">
    <property type="entry name" value="PLP-binding barrel"/>
    <property type="match status" value="1"/>
</dbReference>
<dbReference type="AlphaFoldDB" id="A0A484BJM0"/>
<dbReference type="EMBL" id="LSRL02000033">
    <property type="protein sequence ID" value="TDG48402.1"/>
    <property type="molecule type" value="Genomic_DNA"/>
</dbReference>
<sequence>MLRRTMAEFDITAGLQHVLKRIESVLQSRPQEINAPKPLLVAVSKTKPVECIIEAYNAGQRHFGENYVQELVEKSQHPDILAQCPDIKWHLIGHLQSNKINKVLKLPNLYMIQTVDSEKLANGIDAAWAKRQPEPTEPLRVLVQVNTSGEDVKSGVDASAAPSLYRYISDNLKHLKPVGIMTIGAYGFDYSNGPNPDFVALLQVQREICKANSLPADAVQVSMGMSNDYDRAIEMGSTIVRVGTAIFGHRPKASE</sequence>
<dbReference type="CDD" id="cd06822">
    <property type="entry name" value="PLPDE_III_YBL036c_euk"/>
    <property type="match status" value="1"/>
</dbReference>